<evidence type="ECO:0008006" key="4">
    <source>
        <dbReference type="Google" id="ProtNLM"/>
    </source>
</evidence>
<proteinExistence type="predicted"/>
<name>A0AAW1IGL0_POPJA</name>
<organism evidence="2 3">
    <name type="scientific">Popillia japonica</name>
    <name type="common">Japanese beetle</name>
    <dbReference type="NCBI Taxonomy" id="7064"/>
    <lineage>
        <taxon>Eukaryota</taxon>
        <taxon>Metazoa</taxon>
        <taxon>Ecdysozoa</taxon>
        <taxon>Arthropoda</taxon>
        <taxon>Hexapoda</taxon>
        <taxon>Insecta</taxon>
        <taxon>Pterygota</taxon>
        <taxon>Neoptera</taxon>
        <taxon>Endopterygota</taxon>
        <taxon>Coleoptera</taxon>
        <taxon>Polyphaga</taxon>
        <taxon>Scarabaeiformia</taxon>
        <taxon>Scarabaeidae</taxon>
        <taxon>Rutelinae</taxon>
        <taxon>Popillia</taxon>
    </lineage>
</organism>
<dbReference type="Proteomes" id="UP001458880">
    <property type="component" value="Unassembled WGS sequence"/>
</dbReference>
<gene>
    <name evidence="2" type="ORF">QE152_g35184</name>
</gene>
<feature type="region of interest" description="Disordered" evidence="1">
    <location>
        <begin position="87"/>
        <end position="116"/>
    </location>
</feature>
<accession>A0AAW1IGL0</accession>
<evidence type="ECO:0000313" key="3">
    <source>
        <dbReference type="Proteomes" id="UP001458880"/>
    </source>
</evidence>
<comment type="caution">
    <text evidence="2">The sequence shown here is derived from an EMBL/GenBank/DDBJ whole genome shotgun (WGS) entry which is preliminary data.</text>
</comment>
<feature type="compositionally biased region" description="Basic residues" evidence="1">
    <location>
        <begin position="90"/>
        <end position="103"/>
    </location>
</feature>
<reference evidence="2 3" key="1">
    <citation type="journal article" date="2024" name="BMC Genomics">
        <title>De novo assembly and annotation of Popillia japonica's genome with initial clues to its potential as an invasive pest.</title>
        <authorList>
            <person name="Cucini C."/>
            <person name="Boschi S."/>
            <person name="Funari R."/>
            <person name="Cardaioli E."/>
            <person name="Iannotti N."/>
            <person name="Marturano G."/>
            <person name="Paoli F."/>
            <person name="Bruttini M."/>
            <person name="Carapelli A."/>
            <person name="Frati F."/>
            <person name="Nardi F."/>
        </authorList>
    </citation>
    <scope>NUCLEOTIDE SEQUENCE [LARGE SCALE GENOMIC DNA]</scope>
    <source>
        <strain evidence="2">DMR45628</strain>
    </source>
</reference>
<evidence type="ECO:0000313" key="2">
    <source>
        <dbReference type="EMBL" id="KAK9688617.1"/>
    </source>
</evidence>
<protein>
    <recommendedName>
        <fullName evidence="4">Ribosome biogenesis protein NOP53</fullName>
    </recommendedName>
</protein>
<evidence type="ECO:0000256" key="1">
    <source>
        <dbReference type="SAM" id="MobiDB-lite"/>
    </source>
</evidence>
<dbReference type="EMBL" id="JASPKY010000584">
    <property type="protein sequence ID" value="KAK9688617.1"/>
    <property type="molecule type" value="Genomic_DNA"/>
</dbReference>
<sequence length="116" mass="13512">MEKEATKKIPNPDNTADKQQMEDIVQAKPSPFEVRLPHKEGTKTSLVERLFERRKQRNLARLPYVKQPKGRYDPIRSGLNSMYATSIKTLRQRKQERRLKSIRPKVSYESGGNSET</sequence>
<feature type="region of interest" description="Disordered" evidence="1">
    <location>
        <begin position="1"/>
        <end position="21"/>
    </location>
</feature>
<keyword evidence="3" id="KW-1185">Reference proteome</keyword>
<dbReference type="AlphaFoldDB" id="A0AAW1IGL0"/>